<dbReference type="Pfam" id="PF07690">
    <property type="entry name" value="MFS_1"/>
    <property type="match status" value="1"/>
</dbReference>
<keyword evidence="2 7" id="KW-0812">Transmembrane</keyword>
<dbReference type="Gene3D" id="1.20.1720.10">
    <property type="entry name" value="Multidrug resistance protein D"/>
    <property type="match status" value="1"/>
</dbReference>
<dbReference type="EMBL" id="BAAATA010000018">
    <property type="protein sequence ID" value="GAA2493741.1"/>
    <property type="molecule type" value="Genomic_DNA"/>
</dbReference>
<feature type="transmembrane region" description="Helical" evidence="7">
    <location>
        <begin position="181"/>
        <end position="202"/>
    </location>
</feature>
<feature type="transmembrane region" description="Helical" evidence="7">
    <location>
        <begin position="350"/>
        <end position="369"/>
    </location>
</feature>
<feature type="transmembrane region" description="Helical" evidence="7">
    <location>
        <begin position="284"/>
        <end position="305"/>
    </location>
</feature>
<dbReference type="CDD" id="cd17321">
    <property type="entry name" value="MFS_MMR_MDR_like"/>
    <property type="match status" value="1"/>
</dbReference>
<feature type="transmembrane region" description="Helical" evidence="7">
    <location>
        <begin position="241"/>
        <end position="264"/>
    </location>
</feature>
<comment type="subcellular location">
    <subcellularLocation>
        <location evidence="1">Cell membrane</location>
        <topology evidence="1">Multi-pass membrane protein</topology>
    </subcellularLocation>
</comment>
<feature type="transmembrane region" description="Helical" evidence="7">
    <location>
        <begin position="63"/>
        <end position="83"/>
    </location>
</feature>
<feature type="region of interest" description="Disordered" evidence="6">
    <location>
        <begin position="1"/>
        <end position="20"/>
    </location>
</feature>
<feature type="transmembrane region" description="Helical" evidence="7">
    <location>
        <begin position="124"/>
        <end position="146"/>
    </location>
</feature>
<sequence length="527" mass="52868">MTTHTDAPAAQDAAEGVPDTGPVPRRALTLAAVLLAVFVVPTSISGTAVALPDIGSDTHAGLVPLQWVVNAFNVAFACLTLVWGSVADIIGRLRAFALGAAVYTVASLASALAGNVVLLDVARALAGAGGAAIFACGSAILATVFAGPERTRAFALFGTVAGVGVAVGPSLSGLFVENLGWRWVFGLHALALGLVLAALPAVAKGFPRVRREGARLDVPGSVVFVVAMMLLTTAIVQGSQWGWASSGVLGLFAGSAAALAVFVLVEKRTEYPLLDLGVLGDRRFLALCMVPVAASFGFVTMLTYLPSYLTAVAGFGSSAAGATMVLLTLPVLVCPMLAAKLVGRGVAPLTLIRVSLVCLVAGDVGLTLFGPDPVVAVVALPMLVTGAGMGLSAGLVDGQALELVDDARAGMAAGFLNTLRLGSEAVAVAVYGALLATAVTGRVRDGIGDFAGADRAPAVAGDLAAGDLSGAVEAAGAADRAGLTEFLVTAYDGAFHTVLWTLAGVCLLLGLLVVALLRGRPARQPSA</sequence>
<evidence type="ECO:0000313" key="9">
    <source>
        <dbReference type="EMBL" id="GAA2493741.1"/>
    </source>
</evidence>
<keyword evidence="10" id="KW-1185">Reference proteome</keyword>
<feature type="transmembrane region" description="Helical" evidence="7">
    <location>
        <begin position="28"/>
        <end position="51"/>
    </location>
</feature>
<accession>A0ABN3M0J7</accession>
<comment type="caution">
    <text evidence="9">The sequence shown here is derived from an EMBL/GenBank/DDBJ whole genome shotgun (WGS) entry which is preliminary data.</text>
</comment>
<reference evidence="9 10" key="1">
    <citation type="journal article" date="2019" name="Int. J. Syst. Evol. Microbiol.">
        <title>The Global Catalogue of Microorganisms (GCM) 10K type strain sequencing project: providing services to taxonomists for standard genome sequencing and annotation.</title>
        <authorList>
            <consortium name="The Broad Institute Genomics Platform"/>
            <consortium name="The Broad Institute Genome Sequencing Center for Infectious Disease"/>
            <person name="Wu L."/>
            <person name="Ma J."/>
        </authorList>
    </citation>
    <scope>NUCLEOTIDE SEQUENCE [LARGE SCALE GENOMIC DNA]</scope>
    <source>
        <strain evidence="9 10">JCM 6307</strain>
    </source>
</reference>
<feature type="domain" description="Major facilitator superfamily (MFS) profile" evidence="8">
    <location>
        <begin position="29"/>
        <end position="522"/>
    </location>
</feature>
<keyword evidence="3 7" id="KW-1133">Transmembrane helix</keyword>
<dbReference type="InterPro" id="IPR036259">
    <property type="entry name" value="MFS_trans_sf"/>
</dbReference>
<evidence type="ECO:0000259" key="8">
    <source>
        <dbReference type="PROSITE" id="PS50850"/>
    </source>
</evidence>
<feature type="transmembrane region" description="Helical" evidence="7">
    <location>
        <begin position="375"/>
        <end position="396"/>
    </location>
</feature>
<dbReference type="SUPFAM" id="SSF103473">
    <property type="entry name" value="MFS general substrate transporter"/>
    <property type="match status" value="1"/>
</dbReference>
<dbReference type="PANTHER" id="PTHR42718:SF49">
    <property type="entry name" value="EXPORT PROTEIN"/>
    <property type="match status" value="1"/>
</dbReference>
<evidence type="ECO:0000256" key="1">
    <source>
        <dbReference type="ARBA" id="ARBA00004651"/>
    </source>
</evidence>
<dbReference type="RefSeq" id="WP_344383881.1">
    <property type="nucleotide sequence ID" value="NZ_BAAATA010000018.1"/>
</dbReference>
<feature type="transmembrane region" description="Helical" evidence="7">
    <location>
        <begin position="311"/>
        <end position="338"/>
    </location>
</feature>
<dbReference type="InterPro" id="IPR020846">
    <property type="entry name" value="MFS_dom"/>
</dbReference>
<evidence type="ECO:0000256" key="7">
    <source>
        <dbReference type="SAM" id="Phobius"/>
    </source>
</evidence>
<gene>
    <name evidence="9" type="ORF">GCM10010406_32230</name>
</gene>
<evidence type="ECO:0000256" key="3">
    <source>
        <dbReference type="ARBA" id="ARBA00022989"/>
    </source>
</evidence>
<name>A0ABN3M0J7_9ACTN</name>
<evidence type="ECO:0000256" key="4">
    <source>
        <dbReference type="ARBA" id="ARBA00023136"/>
    </source>
</evidence>
<evidence type="ECO:0000256" key="5">
    <source>
        <dbReference type="ARBA" id="ARBA00023251"/>
    </source>
</evidence>
<dbReference type="Proteomes" id="UP001501358">
    <property type="component" value="Unassembled WGS sequence"/>
</dbReference>
<feature type="transmembrane region" description="Helical" evidence="7">
    <location>
        <begin position="153"/>
        <end position="175"/>
    </location>
</feature>
<evidence type="ECO:0000256" key="6">
    <source>
        <dbReference type="SAM" id="MobiDB-lite"/>
    </source>
</evidence>
<feature type="transmembrane region" description="Helical" evidence="7">
    <location>
        <begin position="95"/>
        <end position="118"/>
    </location>
</feature>
<proteinExistence type="predicted"/>
<dbReference type="PROSITE" id="PS50850">
    <property type="entry name" value="MFS"/>
    <property type="match status" value="1"/>
</dbReference>
<protein>
    <submittedName>
        <fullName evidence="9">MFS transporter</fullName>
    </submittedName>
</protein>
<feature type="transmembrane region" description="Helical" evidence="7">
    <location>
        <begin position="497"/>
        <end position="517"/>
    </location>
</feature>
<keyword evidence="4 7" id="KW-0472">Membrane</keyword>
<dbReference type="PANTHER" id="PTHR42718">
    <property type="entry name" value="MAJOR FACILITATOR SUPERFAMILY MULTIDRUG TRANSPORTER MFSC"/>
    <property type="match status" value="1"/>
</dbReference>
<keyword evidence="5" id="KW-0046">Antibiotic resistance</keyword>
<dbReference type="InterPro" id="IPR011701">
    <property type="entry name" value="MFS"/>
</dbReference>
<dbReference type="Gene3D" id="1.20.1250.20">
    <property type="entry name" value="MFS general substrate transporter like domains"/>
    <property type="match status" value="1"/>
</dbReference>
<evidence type="ECO:0000313" key="10">
    <source>
        <dbReference type="Proteomes" id="UP001501358"/>
    </source>
</evidence>
<organism evidence="9 10">
    <name type="scientific">Streptomyces thermolineatus</name>
    <dbReference type="NCBI Taxonomy" id="44033"/>
    <lineage>
        <taxon>Bacteria</taxon>
        <taxon>Bacillati</taxon>
        <taxon>Actinomycetota</taxon>
        <taxon>Actinomycetes</taxon>
        <taxon>Kitasatosporales</taxon>
        <taxon>Streptomycetaceae</taxon>
        <taxon>Streptomyces</taxon>
    </lineage>
</organism>
<feature type="transmembrane region" description="Helical" evidence="7">
    <location>
        <begin position="214"/>
        <end position="235"/>
    </location>
</feature>
<feature type="transmembrane region" description="Helical" evidence="7">
    <location>
        <begin position="417"/>
        <end position="439"/>
    </location>
</feature>
<evidence type="ECO:0000256" key="2">
    <source>
        <dbReference type="ARBA" id="ARBA00022692"/>
    </source>
</evidence>